<dbReference type="SUPFAM" id="SSF103473">
    <property type="entry name" value="MFS general substrate transporter"/>
    <property type="match status" value="1"/>
</dbReference>
<dbReference type="PROSITE" id="PS50850">
    <property type="entry name" value="MFS"/>
    <property type="match status" value="1"/>
</dbReference>
<dbReference type="InterPro" id="IPR005829">
    <property type="entry name" value="Sugar_transporter_CS"/>
</dbReference>
<dbReference type="PANTHER" id="PTHR48022">
    <property type="entry name" value="PLASTIDIC GLUCOSE TRANSPORTER 4"/>
    <property type="match status" value="1"/>
</dbReference>
<dbReference type="GeneID" id="89975215"/>
<feature type="transmembrane region" description="Helical" evidence="6">
    <location>
        <begin position="184"/>
        <end position="205"/>
    </location>
</feature>
<dbReference type="InterPro" id="IPR005828">
    <property type="entry name" value="MFS_sugar_transport-like"/>
</dbReference>
<feature type="transmembrane region" description="Helical" evidence="6">
    <location>
        <begin position="377"/>
        <end position="395"/>
    </location>
</feature>
<dbReference type="PROSITE" id="PS00216">
    <property type="entry name" value="SUGAR_TRANSPORT_1"/>
    <property type="match status" value="1"/>
</dbReference>
<evidence type="ECO:0000256" key="4">
    <source>
        <dbReference type="ARBA" id="ARBA00022989"/>
    </source>
</evidence>
<evidence type="ECO:0000256" key="6">
    <source>
        <dbReference type="SAM" id="Phobius"/>
    </source>
</evidence>
<dbReference type="GO" id="GO:0016020">
    <property type="term" value="C:membrane"/>
    <property type="evidence" value="ECO:0007669"/>
    <property type="project" value="UniProtKB-SubCell"/>
</dbReference>
<feature type="transmembrane region" description="Helical" evidence="6">
    <location>
        <begin position="63"/>
        <end position="86"/>
    </location>
</feature>
<keyword evidence="9" id="KW-1185">Reference proteome</keyword>
<comment type="similarity">
    <text evidence="2">Belongs to the major facilitator superfamily. Sugar transporter (TC 2.A.1.1) family.</text>
</comment>
<keyword evidence="3 6" id="KW-0812">Transmembrane</keyword>
<feature type="transmembrane region" description="Helical" evidence="6">
    <location>
        <begin position="93"/>
        <end position="114"/>
    </location>
</feature>
<sequence>MAFDKTGQWTWKQFFICFVICMGQVAFGYPASVIGVTLAKIPFLTYMNVVNAEGQFTSQGNALIGAMSGVFQAGGCLGILMVTYIMDKWGRKAGVLFVSGIGLFSGSLVCASQGVAMFLVFRFFAGMASWGALTITPVFSSELAPPAMRGFFAGMNGVCVAIGYSFATYMGLAFHDTGGSSLEWRGPLALAVIFSLIPLASLLIVPESPRYLLMAGRVDEAKAVVRKLHDVSHADEQHFAMAEFYQMQRQSEFDKTLDASWSQMFTRKSYRKRAIIVAGFSFLSQSTAILGSVIIDKVGRRPLILIGFAGCLVTLCIEAALVATYATPVPEVDPNMVGIRAAVAMLYVFQVFYGMGIDVPLWPYCAELFPTHMRAKGMAICTATVALTSLVYLEVASTAFANIGWKFYMVFISVTAVGLVWIYFALPETNGLPLEEIAALFGDHDDVMVYSEDIQTGTNAGELVIKQHGQNEKTVDHTAEKTDASTHREVVGVDI</sequence>
<evidence type="ECO:0000313" key="8">
    <source>
        <dbReference type="EMBL" id="KAK5047104.1"/>
    </source>
</evidence>
<proteinExistence type="inferred from homology"/>
<feature type="transmembrane region" description="Helical" evidence="6">
    <location>
        <begin position="301"/>
        <end position="325"/>
    </location>
</feature>
<dbReference type="GO" id="GO:0005351">
    <property type="term" value="F:carbohydrate:proton symporter activity"/>
    <property type="evidence" value="ECO:0007669"/>
    <property type="project" value="TreeGrafter"/>
</dbReference>
<dbReference type="InterPro" id="IPR036259">
    <property type="entry name" value="MFS_trans_sf"/>
</dbReference>
<keyword evidence="5 6" id="KW-0472">Membrane</keyword>
<protein>
    <recommendedName>
        <fullName evidence="7">Major facilitator superfamily (MFS) profile domain-containing protein</fullName>
    </recommendedName>
</protein>
<dbReference type="EMBL" id="JAVRRD010000027">
    <property type="protein sequence ID" value="KAK5047104.1"/>
    <property type="molecule type" value="Genomic_DNA"/>
</dbReference>
<evidence type="ECO:0000256" key="3">
    <source>
        <dbReference type="ARBA" id="ARBA00022692"/>
    </source>
</evidence>
<dbReference type="Gene3D" id="1.20.1250.20">
    <property type="entry name" value="MFS general substrate transporter like domains"/>
    <property type="match status" value="2"/>
</dbReference>
<dbReference type="AlphaFoldDB" id="A0AAV9MZF9"/>
<comment type="subcellular location">
    <subcellularLocation>
        <location evidence="1">Membrane</location>
        <topology evidence="1">Multi-pass membrane protein</topology>
    </subcellularLocation>
</comment>
<dbReference type="Pfam" id="PF00083">
    <property type="entry name" value="Sugar_tr"/>
    <property type="match status" value="1"/>
</dbReference>
<feature type="transmembrane region" description="Helical" evidence="6">
    <location>
        <begin position="274"/>
        <end position="295"/>
    </location>
</feature>
<evidence type="ECO:0000313" key="9">
    <source>
        <dbReference type="Proteomes" id="UP001358417"/>
    </source>
</evidence>
<feature type="transmembrane region" description="Helical" evidence="6">
    <location>
        <begin position="337"/>
        <end position="357"/>
    </location>
</feature>
<gene>
    <name evidence="8" type="ORF">LTR84_007047</name>
</gene>
<keyword evidence="4 6" id="KW-1133">Transmembrane helix</keyword>
<dbReference type="InterPro" id="IPR020846">
    <property type="entry name" value="MFS_dom"/>
</dbReference>
<dbReference type="InterPro" id="IPR050360">
    <property type="entry name" value="MFS_Sugar_Transporters"/>
</dbReference>
<comment type="caution">
    <text evidence="8">The sequence shown here is derived from an EMBL/GenBank/DDBJ whole genome shotgun (WGS) entry which is preliminary data.</text>
</comment>
<dbReference type="PANTHER" id="PTHR48022:SF11">
    <property type="entry name" value="MONOSACCHARIDE TRANSPORTER (HXT8), PUTATIVE (AFU_ORTHOLOGUE AFUA_2G08120)-RELATED"/>
    <property type="match status" value="1"/>
</dbReference>
<dbReference type="Proteomes" id="UP001358417">
    <property type="component" value="Unassembled WGS sequence"/>
</dbReference>
<feature type="transmembrane region" description="Helical" evidence="6">
    <location>
        <begin position="120"/>
        <end position="139"/>
    </location>
</feature>
<reference evidence="8 9" key="1">
    <citation type="submission" date="2023-08" db="EMBL/GenBank/DDBJ databases">
        <title>Black Yeasts Isolated from many extreme environments.</title>
        <authorList>
            <person name="Coleine C."/>
            <person name="Stajich J.E."/>
            <person name="Selbmann L."/>
        </authorList>
    </citation>
    <scope>NUCLEOTIDE SEQUENCE [LARGE SCALE GENOMIC DNA]</scope>
    <source>
        <strain evidence="8 9">CCFEE 5792</strain>
    </source>
</reference>
<feature type="transmembrane region" description="Helical" evidence="6">
    <location>
        <begin position="151"/>
        <end position="172"/>
    </location>
</feature>
<feature type="domain" description="Major facilitator superfamily (MFS) profile" evidence="7">
    <location>
        <begin position="16"/>
        <end position="430"/>
    </location>
</feature>
<dbReference type="RefSeq" id="XP_064702671.1">
    <property type="nucleotide sequence ID" value="XM_064850602.1"/>
</dbReference>
<feature type="transmembrane region" description="Helical" evidence="6">
    <location>
        <begin position="407"/>
        <end position="426"/>
    </location>
</feature>
<name>A0AAV9MZF9_9EURO</name>
<organism evidence="8 9">
    <name type="scientific">Exophiala bonariae</name>
    <dbReference type="NCBI Taxonomy" id="1690606"/>
    <lineage>
        <taxon>Eukaryota</taxon>
        <taxon>Fungi</taxon>
        <taxon>Dikarya</taxon>
        <taxon>Ascomycota</taxon>
        <taxon>Pezizomycotina</taxon>
        <taxon>Eurotiomycetes</taxon>
        <taxon>Chaetothyriomycetidae</taxon>
        <taxon>Chaetothyriales</taxon>
        <taxon>Herpotrichiellaceae</taxon>
        <taxon>Exophiala</taxon>
    </lineage>
</organism>
<evidence type="ECO:0000256" key="5">
    <source>
        <dbReference type="ARBA" id="ARBA00023136"/>
    </source>
</evidence>
<evidence type="ECO:0000256" key="2">
    <source>
        <dbReference type="ARBA" id="ARBA00010992"/>
    </source>
</evidence>
<accession>A0AAV9MZF9</accession>
<evidence type="ECO:0000256" key="1">
    <source>
        <dbReference type="ARBA" id="ARBA00004141"/>
    </source>
</evidence>
<evidence type="ECO:0000259" key="7">
    <source>
        <dbReference type="PROSITE" id="PS50850"/>
    </source>
</evidence>